<gene>
    <name evidence="1" type="ORF">Pme01_10480</name>
</gene>
<dbReference type="EMBL" id="BOON01000007">
    <property type="protein sequence ID" value="GII21451.1"/>
    <property type="molecule type" value="Genomic_DNA"/>
</dbReference>
<proteinExistence type="predicted"/>
<protein>
    <submittedName>
        <fullName evidence="1">Uncharacterized protein</fullName>
    </submittedName>
</protein>
<evidence type="ECO:0000313" key="1">
    <source>
        <dbReference type="EMBL" id="GII21451.1"/>
    </source>
</evidence>
<sequence length="317" mass="33002">MLPVRRVGSAGARELAASASLDDALRGLAGSPYGRNAPPDSSLAAAQRGVAATLLDSLRVLARWVPADGVALLRLLAGWFELVNIDDRVRVLTRPGAPQQPPLRLGVLATAWPRLAGAGSLPELRAVLAGSPWGDPGGDGPYELSLCLRLRWAERVAAEVPPARPWAAGAVALLAARDRMVRQACLPEPAARSVGHLLGGRWCGTASPAHLSDLAPAAAWVLAGVRDPADLRQAEARWWARLRTDGARLLASPGFGPRPVIGAAALLAVDARLVHTALQVAAGTGRRAGVLAQDDPPIRPVWGPAGSTAAEVLYELA</sequence>
<name>A0A8J3T9C4_9ACTN</name>
<comment type="caution">
    <text evidence="1">The sequence shown here is derived from an EMBL/GenBank/DDBJ whole genome shotgun (WGS) entry which is preliminary data.</text>
</comment>
<dbReference type="Proteomes" id="UP000599074">
    <property type="component" value="Unassembled WGS sequence"/>
</dbReference>
<keyword evidence="2" id="KW-1185">Reference proteome</keyword>
<reference evidence="1" key="1">
    <citation type="submission" date="2021-01" db="EMBL/GenBank/DDBJ databases">
        <title>Whole genome shotgun sequence of Planosporangium mesophilum NBRC 109066.</title>
        <authorList>
            <person name="Komaki H."/>
            <person name="Tamura T."/>
        </authorList>
    </citation>
    <scope>NUCLEOTIDE SEQUENCE</scope>
    <source>
        <strain evidence="1">NBRC 109066</strain>
    </source>
</reference>
<evidence type="ECO:0000313" key="2">
    <source>
        <dbReference type="Proteomes" id="UP000599074"/>
    </source>
</evidence>
<organism evidence="1 2">
    <name type="scientific">Planosporangium mesophilum</name>
    <dbReference type="NCBI Taxonomy" id="689768"/>
    <lineage>
        <taxon>Bacteria</taxon>
        <taxon>Bacillati</taxon>
        <taxon>Actinomycetota</taxon>
        <taxon>Actinomycetes</taxon>
        <taxon>Micromonosporales</taxon>
        <taxon>Micromonosporaceae</taxon>
        <taxon>Planosporangium</taxon>
    </lineage>
</organism>
<dbReference type="AlphaFoldDB" id="A0A8J3T9C4"/>
<accession>A0A8J3T9C4</accession>